<accession>A0ABS8T6Y0</accession>
<gene>
    <name evidence="10" type="ORF">HAX54_004451</name>
</gene>
<evidence type="ECO:0000256" key="3">
    <source>
        <dbReference type="ARBA" id="ARBA00022692"/>
    </source>
</evidence>
<feature type="domain" description="Trichome birefringence-like N-terminal" evidence="9">
    <location>
        <begin position="73"/>
        <end position="123"/>
    </location>
</feature>
<dbReference type="EMBL" id="JACEIK010001205">
    <property type="protein sequence ID" value="MCD7467174.1"/>
    <property type="molecule type" value="Genomic_DNA"/>
</dbReference>
<keyword evidence="4" id="KW-0735">Signal-anchor</keyword>
<dbReference type="InterPro" id="IPR025846">
    <property type="entry name" value="TBL_N"/>
</dbReference>
<sequence>MDTTNPFKDQPHSIPLRKLFLWALYALLPIITIFHLISYTFPLSLSQSKHSLLINTSSSTPSKEIGNDNVEISCDYSNGKWEEDKLGPLYTKCGTVKEGQNCIAHGRPDNDYLYWRWKPKNCQLPRFDPKNFLQILKNKNLAFVGDSLARNQLESLLCMLSTFSPHELVFSHGEDNKFRKWHFPSHNVNISIYWSPFLVKGVEKSEKKNYNTLFLDSVDEKWASDLGQMDFVVLSVGHWFLHSAVYFYGDKVLGCHYCPGLNYTEVGFYDVYGKAFETTFKTIVERRRKGGNVVGAISVIVTTFTPAHFEGEWDKYGACPKTKPFDAEEKEKLEWMDAEMRETAIKQVNIAKKEATTAHVSNNVRFEAVDVTKLAYLRPDGHPGPYMHPFPFANGIEERVQNDCVHWCLPGPIDTWNEILLQVIKKMDIRLI</sequence>
<evidence type="ECO:0000313" key="10">
    <source>
        <dbReference type="EMBL" id="MCD7467174.1"/>
    </source>
</evidence>
<evidence type="ECO:0000256" key="6">
    <source>
        <dbReference type="ARBA" id="ARBA00023136"/>
    </source>
</evidence>
<feature type="transmembrane region" description="Helical" evidence="7">
    <location>
        <begin position="20"/>
        <end position="41"/>
    </location>
</feature>
<dbReference type="Pfam" id="PF13839">
    <property type="entry name" value="PC-Esterase"/>
    <property type="match status" value="1"/>
</dbReference>
<reference evidence="10 11" key="1">
    <citation type="journal article" date="2021" name="BMC Genomics">
        <title>Datura genome reveals duplications of psychoactive alkaloid biosynthetic genes and high mutation rate following tissue culture.</title>
        <authorList>
            <person name="Rajewski A."/>
            <person name="Carter-House D."/>
            <person name="Stajich J."/>
            <person name="Litt A."/>
        </authorList>
    </citation>
    <scope>NUCLEOTIDE SEQUENCE [LARGE SCALE GENOMIC DNA]</scope>
    <source>
        <strain evidence="10">AR-01</strain>
    </source>
</reference>
<evidence type="ECO:0000259" key="9">
    <source>
        <dbReference type="Pfam" id="PF14416"/>
    </source>
</evidence>
<comment type="subcellular location">
    <subcellularLocation>
        <location evidence="1">Membrane</location>
        <topology evidence="1">Single-pass membrane protein</topology>
    </subcellularLocation>
</comment>
<name>A0ABS8T6Y0_DATST</name>
<keyword evidence="6 7" id="KW-0472">Membrane</keyword>
<evidence type="ECO:0000256" key="4">
    <source>
        <dbReference type="ARBA" id="ARBA00022968"/>
    </source>
</evidence>
<proteinExistence type="inferred from homology"/>
<evidence type="ECO:0000256" key="1">
    <source>
        <dbReference type="ARBA" id="ARBA00004167"/>
    </source>
</evidence>
<keyword evidence="3 7" id="KW-0812">Transmembrane</keyword>
<comment type="caution">
    <text evidence="10">The sequence shown here is derived from an EMBL/GenBank/DDBJ whole genome shotgun (WGS) entry which is preliminary data.</text>
</comment>
<feature type="domain" description="Trichome birefringence-like C-terminal" evidence="8">
    <location>
        <begin position="124"/>
        <end position="422"/>
    </location>
</feature>
<dbReference type="InterPro" id="IPR026057">
    <property type="entry name" value="TBL_C"/>
</dbReference>
<evidence type="ECO:0008006" key="12">
    <source>
        <dbReference type="Google" id="ProtNLM"/>
    </source>
</evidence>
<protein>
    <recommendedName>
        <fullName evidence="12">Trichome birefringence-like N-terminal domain-containing protein</fullName>
    </recommendedName>
</protein>
<dbReference type="Pfam" id="PF14416">
    <property type="entry name" value="PMR5N"/>
    <property type="match status" value="1"/>
</dbReference>
<keyword evidence="11" id="KW-1185">Reference proteome</keyword>
<comment type="similarity">
    <text evidence="2">Belongs to the PC-esterase family. TBL subfamily.</text>
</comment>
<dbReference type="InterPro" id="IPR029962">
    <property type="entry name" value="TBL"/>
</dbReference>
<evidence type="ECO:0000259" key="8">
    <source>
        <dbReference type="Pfam" id="PF13839"/>
    </source>
</evidence>
<evidence type="ECO:0000256" key="2">
    <source>
        <dbReference type="ARBA" id="ARBA00007727"/>
    </source>
</evidence>
<dbReference type="PANTHER" id="PTHR32285:SF57">
    <property type="entry name" value="XYLOGLUCAN O-ACETYLTRANSFERASE 1"/>
    <property type="match status" value="1"/>
</dbReference>
<dbReference type="Proteomes" id="UP000823775">
    <property type="component" value="Unassembled WGS sequence"/>
</dbReference>
<organism evidence="10 11">
    <name type="scientific">Datura stramonium</name>
    <name type="common">Jimsonweed</name>
    <name type="synonym">Common thornapple</name>
    <dbReference type="NCBI Taxonomy" id="4076"/>
    <lineage>
        <taxon>Eukaryota</taxon>
        <taxon>Viridiplantae</taxon>
        <taxon>Streptophyta</taxon>
        <taxon>Embryophyta</taxon>
        <taxon>Tracheophyta</taxon>
        <taxon>Spermatophyta</taxon>
        <taxon>Magnoliopsida</taxon>
        <taxon>eudicotyledons</taxon>
        <taxon>Gunneridae</taxon>
        <taxon>Pentapetalae</taxon>
        <taxon>asterids</taxon>
        <taxon>lamiids</taxon>
        <taxon>Solanales</taxon>
        <taxon>Solanaceae</taxon>
        <taxon>Solanoideae</taxon>
        <taxon>Datureae</taxon>
        <taxon>Datura</taxon>
    </lineage>
</organism>
<dbReference type="PANTHER" id="PTHR32285">
    <property type="entry name" value="PROTEIN TRICHOME BIREFRINGENCE-LIKE 9-RELATED"/>
    <property type="match status" value="1"/>
</dbReference>
<evidence type="ECO:0000313" key="11">
    <source>
        <dbReference type="Proteomes" id="UP000823775"/>
    </source>
</evidence>
<keyword evidence="5 7" id="KW-1133">Transmembrane helix</keyword>
<evidence type="ECO:0000256" key="5">
    <source>
        <dbReference type="ARBA" id="ARBA00022989"/>
    </source>
</evidence>
<evidence type="ECO:0000256" key="7">
    <source>
        <dbReference type="SAM" id="Phobius"/>
    </source>
</evidence>